<protein>
    <submittedName>
        <fullName evidence="1">Uncharacterized protein</fullName>
    </submittedName>
</protein>
<dbReference type="AlphaFoldDB" id="A0AAV5T806"/>
<sequence length="98" mass="11111">MTQTSIIEINSSRLHCLIFFFLTEQSKGPSLQFSASRSRSFKFSSSDSLHSSSRSPLLLRFGKTQCRGRREGDTISDLLHFRFADRSIVGSIYQNLTS</sequence>
<proteinExistence type="predicted"/>
<evidence type="ECO:0000313" key="2">
    <source>
        <dbReference type="Proteomes" id="UP001432027"/>
    </source>
</evidence>
<comment type="caution">
    <text evidence="1">The sequence shown here is derived from an EMBL/GenBank/DDBJ whole genome shotgun (WGS) entry which is preliminary data.</text>
</comment>
<dbReference type="Proteomes" id="UP001432027">
    <property type="component" value="Unassembled WGS sequence"/>
</dbReference>
<evidence type="ECO:0000313" key="1">
    <source>
        <dbReference type="EMBL" id="GMS91225.1"/>
    </source>
</evidence>
<gene>
    <name evidence="1" type="ORF">PENTCL1PPCAC_13400</name>
</gene>
<name>A0AAV5T806_9BILA</name>
<keyword evidence="2" id="KW-1185">Reference proteome</keyword>
<accession>A0AAV5T806</accession>
<reference evidence="1" key="1">
    <citation type="submission" date="2023-10" db="EMBL/GenBank/DDBJ databases">
        <title>Genome assembly of Pristionchus species.</title>
        <authorList>
            <person name="Yoshida K."/>
            <person name="Sommer R.J."/>
        </authorList>
    </citation>
    <scope>NUCLEOTIDE SEQUENCE</scope>
    <source>
        <strain evidence="1">RS0144</strain>
    </source>
</reference>
<feature type="non-terminal residue" evidence="1">
    <location>
        <position position="98"/>
    </location>
</feature>
<organism evidence="1 2">
    <name type="scientific">Pristionchus entomophagus</name>
    <dbReference type="NCBI Taxonomy" id="358040"/>
    <lineage>
        <taxon>Eukaryota</taxon>
        <taxon>Metazoa</taxon>
        <taxon>Ecdysozoa</taxon>
        <taxon>Nematoda</taxon>
        <taxon>Chromadorea</taxon>
        <taxon>Rhabditida</taxon>
        <taxon>Rhabditina</taxon>
        <taxon>Diplogasteromorpha</taxon>
        <taxon>Diplogasteroidea</taxon>
        <taxon>Neodiplogasteridae</taxon>
        <taxon>Pristionchus</taxon>
    </lineage>
</organism>
<dbReference type="EMBL" id="BTSX01000003">
    <property type="protein sequence ID" value="GMS91225.1"/>
    <property type="molecule type" value="Genomic_DNA"/>
</dbReference>